<dbReference type="AlphaFoldDB" id="A0A939B3H1"/>
<dbReference type="EMBL" id="JACJJL010000003">
    <property type="protein sequence ID" value="MBM6660611.1"/>
    <property type="molecule type" value="Genomic_DNA"/>
</dbReference>
<sequence>MHIGIANITFTTIKQCFFDNSCRALHCPDVGMPQNGNSPEAPHKTSRRINVTAFAQSDNGASTSPATCHNSAKRMPLLQCNDSETPRIHCRHDAGRMAMAHQANRPATANHMQHHGWMA</sequence>
<name>A0A939B3H1_9BACT</name>
<gene>
    <name evidence="1" type="ORF">H6B30_02390</name>
</gene>
<reference evidence="1 2" key="1">
    <citation type="journal article" date="2021" name="Sci. Rep.">
        <title>The distribution of antibiotic resistance genes in chicken gut microbiota commensals.</title>
        <authorList>
            <person name="Juricova H."/>
            <person name="Matiasovicova J."/>
            <person name="Kubasova T."/>
            <person name="Cejkova D."/>
            <person name="Rychlik I."/>
        </authorList>
    </citation>
    <scope>NUCLEOTIDE SEQUENCE [LARGE SCALE GENOMIC DNA]</scope>
    <source>
        <strain evidence="1 2">An819</strain>
    </source>
</reference>
<dbReference type="RefSeq" id="WP_205107541.1">
    <property type="nucleotide sequence ID" value="NZ_JACJJL010000003.1"/>
</dbReference>
<accession>A0A939B3H1</accession>
<keyword evidence="2" id="KW-1185">Reference proteome</keyword>
<dbReference type="Proteomes" id="UP000764045">
    <property type="component" value="Unassembled WGS sequence"/>
</dbReference>
<proteinExistence type="predicted"/>
<evidence type="ECO:0000313" key="1">
    <source>
        <dbReference type="EMBL" id="MBM6660611.1"/>
    </source>
</evidence>
<organism evidence="1 2">
    <name type="scientific">Marseilla massiliensis</name>
    <dbReference type="NCBI Taxonomy" id="1841864"/>
    <lineage>
        <taxon>Bacteria</taxon>
        <taxon>Pseudomonadati</taxon>
        <taxon>Bacteroidota</taxon>
        <taxon>Bacteroidia</taxon>
        <taxon>Bacteroidales</taxon>
        <taxon>Prevotellaceae</taxon>
        <taxon>Marseilla</taxon>
    </lineage>
</organism>
<evidence type="ECO:0000313" key="2">
    <source>
        <dbReference type="Proteomes" id="UP000764045"/>
    </source>
</evidence>
<protein>
    <submittedName>
        <fullName evidence="1">Uncharacterized protein</fullName>
    </submittedName>
</protein>
<comment type="caution">
    <text evidence="1">The sequence shown here is derived from an EMBL/GenBank/DDBJ whole genome shotgun (WGS) entry which is preliminary data.</text>
</comment>